<dbReference type="RefSeq" id="WP_344650348.1">
    <property type="nucleotide sequence ID" value="NZ_BAAAGX010000016.1"/>
</dbReference>
<sequence>MIGDLRADTVRIEGANGDEIEAYLALPADDGPRGGVVVIHHLPGYDAATKEITRRFAALGYAAICPNLYSREAPGADPDDAAAVARANGGVPDERFVGDAAGAVAHLRGLPGSTGKVGTIGYCSGGRQSFLAALSIDVDAAVDCYGAFVVGTPPDGFPLRVGPLVQRAPELRAPLLGLFGNDDKYPSPEHVDELEQALKDAGKPYEFHRYDGAGHAFFATDRPSYRPEAAVDGWQRIHTFFGEHLGA</sequence>
<dbReference type="Gene3D" id="3.40.50.1820">
    <property type="entry name" value="alpha/beta hydrolase"/>
    <property type="match status" value="1"/>
</dbReference>
<dbReference type="PANTHER" id="PTHR46623:SF6">
    <property type="entry name" value="ALPHA_BETA-HYDROLASES SUPERFAMILY PROTEIN"/>
    <property type="match status" value="1"/>
</dbReference>
<evidence type="ECO:0000313" key="2">
    <source>
        <dbReference type="EMBL" id="GAA0250611.1"/>
    </source>
</evidence>
<gene>
    <name evidence="2" type="ORF">GCM10009539_39700</name>
</gene>
<dbReference type="Pfam" id="PF01738">
    <property type="entry name" value="DLH"/>
    <property type="match status" value="1"/>
</dbReference>
<name>A0ABP3E2G4_9ACTN</name>
<proteinExistence type="predicted"/>
<evidence type="ECO:0000259" key="1">
    <source>
        <dbReference type="Pfam" id="PF01738"/>
    </source>
</evidence>
<dbReference type="EMBL" id="BAAAGX010000016">
    <property type="protein sequence ID" value="GAA0250611.1"/>
    <property type="molecule type" value="Genomic_DNA"/>
</dbReference>
<comment type="caution">
    <text evidence="2">The sequence shown here is derived from an EMBL/GenBank/DDBJ whole genome shotgun (WGS) entry which is preliminary data.</text>
</comment>
<dbReference type="PANTHER" id="PTHR46623">
    <property type="entry name" value="CARBOXYMETHYLENEBUTENOLIDASE-RELATED"/>
    <property type="match status" value="1"/>
</dbReference>
<accession>A0ABP3E2G4</accession>
<evidence type="ECO:0000313" key="3">
    <source>
        <dbReference type="Proteomes" id="UP001500967"/>
    </source>
</evidence>
<feature type="domain" description="Dienelactone hydrolase" evidence="1">
    <location>
        <begin position="20"/>
        <end position="244"/>
    </location>
</feature>
<keyword evidence="2" id="KW-0378">Hydrolase</keyword>
<dbReference type="InterPro" id="IPR029058">
    <property type="entry name" value="AB_hydrolase_fold"/>
</dbReference>
<dbReference type="SUPFAM" id="SSF53474">
    <property type="entry name" value="alpha/beta-Hydrolases"/>
    <property type="match status" value="1"/>
</dbReference>
<dbReference type="InterPro" id="IPR002925">
    <property type="entry name" value="Dienelactn_hydro"/>
</dbReference>
<dbReference type="GO" id="GO:0016787">
    <property type="term" value="F:hydrolase activity"/>
    <property type="evidence" value="ECO:0007669"/>
    <property type="project" value="UniProtKB-KW"/>
</dbReference>
<reference evidence="3" key="1">
    <citation type="journal article" date="2019" name="Int. J. Syst. Evol. Microbiol.">
        <title>The Global Catalogue of Microorganisms (GCM) 10K type strain sequencing project: providing services to taxonomists for standard genome sequencing and annotation.</title>
        <authorList>
            <consortium name="The Broad Institute Genomics Platform"/>
            <consortium name="The Broad Institute Genome Sequencing Center for Infectious Disease"/>
            <person name="Wu L."/>
            <person name="Ma J."/>
        </authorList>
    </citation>
    <scope>NUCLEOTIDE SEQUENCE [LARGE SCALE GENOMIC DNA]</scope>
    <source>
        <strain evidence="3">JCM 10425</strain>
    </source>
</reference>
<organism evidence="2 3">
    <name type="scientific">Cryptosporangium japonicum</name>
    <dbReference type="NCBI Taxonomy" id="80872"/>
    <lineage>
        <taxon>Bacteria</taxon>
        <taxon>Bacillati</taxon>
        <taxon>Actinomycetota</taxon>
        <taxon>Actinomycetes</taxon>
        <taxon>Cryptosporangiales</taxon>
        <taxon>Cryptosporangiaceae</taxon>
        <taxon>Cryptosporangium</taxon>
    </lineage>
</organism>
<protein>
    <submittedName>
        <fullName evidence="2">Dienelactone hydrolase family protein</fullName>
    </submittedName>
</protein>
<dbReference type="InterPro" id="IPR051049">
    <property type="entry name" value="Dienelactone_hydrolase-like"/>
</dbReference>
<dbReference type="Proteomes" id="UP001500967">
    <property type="component" value="Unassembled WGS sequence"/>
</dbReference>
<keyword evidence="3" id="KW-1185">Reference proteome</keyword>